<feature type="signal peptide" evidence="2">
    <location>
        <begin position="1"/>
        <end position="19"/>
    </location>
</feature>
<dbReference type="Proteomes" id="UP001596317">
    <property type="component" value="Unassembled WGS sequence"/>
</dbReference>
<feature type="compositionally biased region" description="Pro residues" evidence="1">
    <location>
        <begin position="117"/>
        <end position="132"/>
    </location>
</feature>
<gene>
    <name evidence="3" type="ORF">ACFP90_08165</name>
</gene>
<feature type="region of interest" description="Disordered" evidence="1">
    <location>
        <begin position="116"/>
        <end position="139"/>
    </location>
</feature>
<reference evidence="4" key="1">
    <citation type="journal article" date="2019" name="Int. J. Syst. Evol. Microbiol.">
        <title>The Global Catalogue of Microorganisms (GCM) 10K type strain sequencing project: providing services to taxonomists for standard genome sequencing and annotation.</title>
        <authorList>
            <consortium name="The Broad Institute Genomics Platform"/>
            <consortium name="The Broad Institute Genome Sequencing Center for Infectious Disease"/>
            <person name="Wu L."/>
            <person name="Ma J."/>
        </authorList>
    </citation>
    <scope>NUCLEOTIDE SEQUENCE [LARGE SCALE GENOMIC DNA]</scope>
    <source>
        <strain evidence="4">CCUG 63830</strain>
    </source>
</reference>
<organism evidence="3 4">
    <name type="scientific">Deinococcus multiflagellatus</name>
    <dbReference type="NCBI Taxonomy" id="1656887"/>
    <lineage>
        <taxon>Bacteria</taxon>
        <taxon>Thermotogati</taxon>
        <taxon>Deinococcota</taxon>
        <taxon>Deinococci</taxon>
        <taxon>Deinococcales</taxon>
        <taxon>Deinococcaceae</taxon>
        <taxon>Deinococcus</taxon>
    </lineage>
</organism>
<protein>
    <submittedName>
        <fullName evidence="3">Uncharacterized protein</fullName>
    </submittedName>
</protein>
<accession>A0ABW1ZIQ9</accession>
<evidence type="ECO:0000313" key="4">
    <source>
        <dbReference type="Proteomes" id="UP001596317"/>
    </source>
</evidence>
<dbReference type="EMBL" id="JBHSWB010000001">
    <property type="protein sequence ID" value="MFC6660335.1"/>
    <property type="molecule type" value="Genomic_DNA"/>
</dbReference>
<evidence type="ECO:0000256" key="2">
    <source>
        <dbReference type="SAM" id="SignalP"/>
    </source>
</evidence>
<proteinExistence type="predicted"/>
<keyword evidence="2" id="KW-0732">Signal</keyword>
<name>A0ABW1ZIQ9_9DEIO</name>
<evidence type="ECO:0000313" key="3">
    <source>
        <dbReference type="EMBL" id="MFC6660335.1"/>
    </source>
</evidence>
<dbReference type="RefSeq" id="WP_380055311.1">
    <property type="nucleotide sequence ID" value="NZ_JBHSWB010000001.1"/>
</dbReference>
<keyword evidence="4" id="KW-1185">Reference proteome</keyword>
<evidence type="ECO:0000256" key="1">
    <source>
        <dbReference type="SAM" id="MobiDB-lite"/>
    </source>
</evidence>
<comment type="caution">
    <text evidence="3">The sequence shown here is derived from an EMBL/GenBank/DDBJ whole genome shotgun (WGS) entry which is preliminary data.</text>
</comment>
<feature type="chain" id="PRO_5045378623" evidence="2">
    <location>
        <begin position="20"/>
        <end position="174"/>
    </location>
</feature>
<sequence length="174" mass="17797">MLRRWAALGLLTLSVSAGAGGGHAPLPAAAQTQAVRTLVAQTDAARGQFVVFSGSSVPCIMDAAFQVDTWTDRRGVVRRLFFSATNLLEGAAPSIWCTGTPAATPGICPKASCSGLGPPPGRSPAQGAPPAPNSSLTPQAAWCSGWNRGRSPSGTACCGRRFFRTSGPPTSSRS</sequence>